<name>A0ABD3JJ30_EUCGL</name>
<accession>A0ABD3JJ30</accession>
<evidence type="ECO:0000313" key="2">
    <source>
        <dbReference type="Proteomes" id="UP001634007"/>
    </source>
</evidence>
<gene>
    <name evidence="1" type="ORF">ACJRO7_031537</name>
</gene>
<dbReference type="Proteomes" id="UP001634007">
    <property type="component" value="Unassembled WGS sequence"/>
</dbReference>
<protein>
    <recommendedName>
        <fullName evidence="3">UBN2 domain-containing protein</fullName>
    </recommendedName>
</protein>
<sequence length="163" mass="18926">MKVLFKSQDLWNLVENGYTEVANAEAFDALRREEKDILVESKKKDQKALFAIFQSVEEVIFENISRAETVKGAWDILQQSDKGDDRAKRMRLQTLQGDFESLYMHDSESISVYFDRVQTIVNQPRVNGEELQDVQIVEKILRSLTERFDYVVAAIEEAKMCQP</sequence>
<evidence type="ECO:0000313" key="1">
    <source>
        <dbReference type="EMBL" id="KAL3726642.1"/>
    </source>
</evidence>
<dbReference type="PANTHER" id="PTHR35317">
    <property type="entry name" value="OS04G0629600 PROTEIN"/>
    <property type="match status" value="1"/>
</dbReference>
<dbReference type="Pfam" id="PF14223">
    <property type="entry name" value="Retrotran_gag_2"/>
    <property type="match status" value="1"/>
</dbReference>
<dbReference type="PANTHER" id="PTHR35317:SF28">
    <property type="entry name" value="ZINC FINGER, CCHC-TYPE, RIBONUCLEASE H-LIKE DOMAIN, GAG-PRE-INTEGRASE DOMAIN PROTEIN-RELATED"/>
    <property type="match status" value="1"/>
</dbReference>
<comment type="caution">
    <text evidence="1">The sequence shown here is derived from an EMBL/GenBank/DDBJ whole genome shotgun (WGS) entry which is preliminary data.</text>
</comment>
<dbReference type="AlphaFoldDB" id="A0ABD3JJ30"/>
<organism evidence="1 2">
    <name type="scientific">Eucalyptus globulus</name>
    <name type="common">Tasmanian blue gum</name>
    <dbReference type="NCBI Taxonomy" id="34317"/>
    <lineage>
        <taxon>Eukaryota</taxon>
        <taxon>Viridiplantae</taxon>
        <taxon>Streptophyta</taxon>
        <taxon>Embryophyta</taxon>
        <taxon>Tracheophyta</taxon>
        <taxon>Spermatophyta</taxon>
        <taxon>Magnoliopsida</taxon>
        <taxon>eudicotyledons</taxon>
        <taxon>Gunneridae</taxon>
        <taxon>Pentapetalae</taxon>
        <taxon>rosids</taxon>
        <taxon>malvids</taxon>
        <taxon>Myrtales</taxon>
        <taxon>Myrtaceae</taxon>
        <taxon>Myrtoideae</taxon>
        <taxon>Eucalypteae</taxon>
        <taxon>Eucalyptus</taxon>
    </lineage>
</organism>
<dbReference type="EMBL" id="JBJKBG010000008">
    <property type="protein sequence ID" value="KAL3726642.1"/>
    <property type="molecule type" value="Genomic_DNA"/>
</dbReference>
<reference evidence="1 2" key="1">
    <citation type="submission" date="2024-11" db="EMBL/GenBank/DDBJ databases">
        <title>Chromosome-level genome assembly of Eucalyptus globulus Labill. provides insights into its genome evolution.</title>
        <authorList>
            <person name="Li X."/>
        </authorList>
    </citation>
    <scope>NUCLEOTIDE SEQUENCE [LARGE SCALE GENOMIC DNA]</scope>
    <source>
        <strain evidence="1">CL2024</strain>
        <tissue evidence="1">Fresh tender leaves</tissue>
    </source>
</reference>
<proteinExistence type="predicted"/>
<evidence type="ECO:0008006" key="3">
    <source>
        <dbReference type="Google" id="ProtNLM"/>
    </source>
</evidence>
<keyword evidence="2" id="KW-1185">Reference proteome</keyword>